<accession>A0A6G9YRL4</accession>
<dbReference type="Pfam" id="PF00561">
    <property type="entry name" value="Abhydrolase_1"/>
    <property type="match status" value="1"/>
</dbReference>
<dbReference type="GO" id="GO:0016787">
    <property type="term" value="F:hydrolase activity"/>
    <property type="evidence" value="ECO:0007669"/>
    <property type="project" value="UniProtKB-KW"/>
</dbReference>
<protein>
    <submittedName>
        <fullName evidence="3">Alpha/beta fold hydrolase</fullName>
    </submittedName>
</protein>
<dbReference type="PRINTS" id="PR00412">
    <property type="entry name" value="EPOXHYDRLASE"/>
</dbReference>
<reference evidence="3 4" key="1">
    <citation type="journal article" date="2019" name="ACS Chem. Biol.">
        <title>Identification and Mobilization of a Cryptic Antibiotic Biosynthesis Gene Locus from a Human-Pathogenic Nocardia Isolate.</title>
        <authorList>
            <person name="Herisse M."/>
            <person name="Ishida K."/>
            <person name="Porter J.L."/>
            <person name="Howden B."/>
            <person name="Hertweck C."/>
            <person name="Stinear T.P."/>
            <person name="Pidot S.J."/>
        </authorList>
    </citation>
    <scope>NUCLEOTIDE SEQUENCE [LARGE SCALE GENOMIC DNA]</scope>
    <source>
        <strain evidence="3 4">AUSMDU00012717</strain>
    </source>
</reference>
<dbReference type="InterPro" id="IPR029058">
    <property type="entry name" value="AB_hydrolase_fold"/>
</dbReference>
<dbReference type="SUPFAM" id="SSF53474">
    <property type="entry name" value="alpha/beta-Hydrolases"/>
    <property type="match status" value="1"/>
</dbReference>
<evidence type="ECO:0000259" key="2">
    <source>
        <dbReference type="Pfam" id="PF00561"/>
    </source>
</evidence>
<dbReference type="RefSeq" id="WP_167477988.1">
    <property type="nucleotide sequence ID" value="NZ_CP046172.1"/>
</dbReference>
<evidence type="ECO:0000256" key="1">
    <source>
        <dbReference type="ARBA" id="ARBA00022801"/>
    </source>
</evidence>
<dbReference type="EMBL" id="CP046172">
    <property type="protein sequence ID" value="QIS15801.1"/>
    <property type="molecule type" value="Genomic_DNA"/>
</dbReference>
<sequence length="309" mass="34272">MPETLPNDGLLPHFTRHTVPTGDVAINLATAGTGPPVLMLHGYPQTHVMWHRIAPRLAEKYTVVLTDMRGQDGSAKPPGGPTHREYAKRTLARDNYLVMAELGFERFAVVGHDRGARVAHRMALDYADSVAALAVLDVLPNRYTLRHIDYLVAQKYFHWFFLGVEDPLPERLIAAMPEQWVRSAMTFAAGPDSRGLDEAAIREYIRCFADPAAIHAGCEDFRAGSRADLMDDDADHALGKRVTCPVLALWGRDGYGGFYGDAVLDAWREYATDVRGHEMPCGHWVPEQAAPEVIAELTDFLDEPMSAHT</sequence>
<organism evidence="3 4">
    <name type="scientific">Nocardia arthritidis</name>
    <dbReference type="NCBI Taxonomy" id="228602"/>
    <lineage>
        <taxon>Bacteria</taxon>
        <taxon>Bacillati</taxon>
        <taxon>Actinomycetota</taxon>
        <taxon>Actinomycetes</taxon>
        <taxon>Mycobacteriales</taxon>
        <taxon>Nocardiaceae</taxon>
        <taxon>Nocardia</taxon>
    </lineage>
</organism>
<dbReference type="Gene3D" id="3.40.50.1820">
    <property type="entry name" value="alpha/beta hydrolase"/>
    <property type="match status" value="1"/>
</dbReference>
<dbReference type="AlphaFoldDB" id="A0A6G9YRL4"/>
<dbReference type="PANTHER" id="PTHR43329">
    <property type="entry name" value="EPOXIDE HYDROLASE"/>
    <property type="match status" value="1"/>
</dbReference>
<dbReference type="InterPro" id="IPR000073">
    <property type="entry name" value="AB_hydrolase_1"/>
</dbReference>
<name>A0A6G9YRL4_9NOCA</name>
<keyword evidence="1 3" id="KW-0378">Hydrolase</keyword>
<feature type="domain" description="AB hydrolase-1" evidence="2">
    <location>
        <begin position="35"/>
        <end position="160"/>
    </location>
</feature>
<dbReference type="Proteomes" id="UP000503540">
    <property type="component" value="Chromosome"/>
</dbReference>
<dbReference type="InterPro" id="IPR000639">
    <property type="entry name" value="Epox_hydrolase-like"/>
</dbReference>
<evidence type="ECO:0000313" key="3">
    <source>
        <dbReference type="EMBL" id="QIS15801.1"/>
    </source>
</evidence>
<keyword evidence="4" id="KW-1185">Reference proteome</keyword>
<dbReference type="KEGG" id="nah:F5544_39915"/>
<proteinExistence type="predicted"/>
<evidence type="ECO:0000313" key="4">
    <source>
        <dbReference type="Proteomes" id="UP000503540"/>
    </source>
</evidence>
<gene>
    <name evidence="3" type="ORF">F5544_39915</name>
</gene>